<dbReference type="AlphaFoldDB" id="A0A6G1GKT5"/>
<keyword evidence="1" id="KW-0732">Signal</keyword>
<reference evidence="2" key="1">
    <citation type="journal article" date="2020" name="Stud. Mycol.">
        <title>101 Dothideomycetes genomes: a test case for predicting lifestyles and emergence of pathogens.</title>
        <authorList>
            <person name="Haridas S."/>
            <person name="Albert R."/>
            <person name="Binder M."/>
            <person name="Bloem J."/>
            <person name="Labutti K."/>
            <person name="Salamov A."/>
            <person name="Andreopoulos B."/>
            <person name="Baker S."/>
            <person name="Barry K."/>
            <person name="Bills G."/>
            <person name="Bluhm B."/>
            <person name="Cannon C."/>
            <person name="Castanera R."/>
            <person name="Culley D."/>
            <person name="Daum C."/>
            <person name="Ezra D."/>
            <person name="Gonzalez J."/>
            <person name="Henrissat B."/>
            <person name="Kuo A."/>
            <person name="Liang C."/>
            <person name="Lipzen A."/>
            <person name="Lutzoni F."/>
            <person name="Magnuson J."/>
            <person name="Mondo S."/>
            <person name="Nolan M."/>
            <person name="Ohm R."/>
            <person name="Pangilinan J."/>
            <person name="Park H.-J."/>
            <person name="Ramirez L."/>
            <person name="Alfaro M."/>
            <person name="Sun H."/>
            <person name="Tritt A."/>
            <person name="Yoshinaga Y."/>
            <person name="Zwiers L.-H."/>
            <person name="Turgeon B."/>
            <person name="Goodwin S."/>
            <person name="Spatafora J."/>
            <person name="Crous P."/>
            <person name="Grigoriev I."/>
        </authorList>
    </citation>
    <scope>NUCLEOTIDE SEQUENCE</scope>
    <source>
        <strain evidence="2">CBS 113979</strain>
    </source>
</reference>
<dbReference type="Proteomes" id="UP000800041">
    <property type="component" value="Unassembled WGS sequence"/>
</dbReference>
<dbReference type="EMBL" id="ML977197">
    <property type="protein sequence ID" value="KAF1981573.1"/>
    <property type="molecule type" value="Genomic_DNA"/>
</dbReference>
<evidence type="ECO:0000313" key="3">
    <source>
        <dbReference type="Proteomes" id="UP000800041"/>
    </source>
</evidence>
<sequence length="71" mass="8008">MAVLWHLTLAPLKSCLFVFLEKLPYLSSEHHFTELELNLPFSNPLALPLPHCTYPFALHQKCSISACNSPS</sequence>
<gene>
    <name evidence="2" type="ORF">K402DRAFT_398442</name>
</gene>
<keyword evidence="3" id="KW-1185">Reference proteome</keyword>
<feature type="chain" id="PRO_5026251015" evidence="1">
    <location>
        <begin position="16"/>
        <end position="71"/>
    </location>
</feature>
<accession>A0A6G1GKT5</accession>
<name>A0A6G1GKT5_9PEZI</name>
<evidence type="ECO:0000313" key="2">
    <source>
        <dbReference type="EMBL" id="KAF1981573.1"/>
    </source>
</evidence>
<organism evidence="2 3">
    <name type="scientific">Aulographum hederae CBS 113979</name>
    <dbReference type="NCBI Taxonomy" id="1176131"/>
    <lineage>
        <taxon>Eukaryota</taxon>
        <taxon>Fungi</taxon>
        <taxon>Dikarya</taxon>
        <taxon>Ascomycota</taxon>
        <taxon>Pezizomycotina</taxon>
        <taxon>Dothideomycetes</taxon>
        <taxon>Pleosporomycetidae</taxon>
        <taxon>Aulographales</taxon>
        <taxon>Aulographaceae</taxon>
    </lineage>
</organism>
<protein>
    <submittedName>
        <fullName evidence="2">Uncharacterized protein</fullName>
    </submittedName>
</protein>
<evidence type="ECO:0000256" key="1">
    <source>
        <dbReference type="SAM" id="SignalP"/>
    </source>
</evidence>
<proteinExistence type="predicted"/>
<feature type="signal peptide" evidence="1">
    <location>
        <begin position="1"/>
        <end position="15"/>
    </location>
</feature>